<comment type="caution">
    <text evidence="8">The sequence shown here is derived from an EMBL/GenBank/DDBJ whole genome shotgun (WGS) entry which is preliminary data.</text>
</comment>
<name>X1CG91_9ZZZZ</name>
<feature type="domain" description="Ribose-phosphate pyrophosphokinase N-terminal" evidence="7">
    <location>
        <begin position="4"/>
        <end position="116"/>
    </location>
</feature>
<dbReference type="AlphaFoldDB" id="X1CG91"/>
<dbReference type="SMART" id="SM01400">
    <property type="entry name" value="Pribosyltran_N"/>
    <property type="match status" value="1"/>
</dbReference>
<evidence type="ECO:0000313" key="8">
    <source>
        <dbReference type="EMBL" id="GAG95283.1"/>
    </source>
</evidence>
<dbReference type="GO" id="GO:0006015">
    <property type="term" value="P:5-phosphoribose 1-diphosphate biosynthetic process"/>
    <property type="evidence" value="ECO:0007669"/>
    <property type="project" value="TreeGrafter"/>
</dbReference>
<reference evidence="8" key="1">
    <citation type="journal article" date="2014" name="Front. Microbiol.">
        <title>High frequency of phylogenetically diverse reductive dehalogenase-homologous genes in deep subseafloor sedimentary metagenomes.</title>
        <authorList>
            <person name="Kawai M."/>
            <person name="Futagami T."/>
            <person name="Toyoda A."/>
            <person name="Takaki Y."/>
            <person name="Nishi S."/>
            <person name="Hori S."/>
            <person name="Arai W."/>
            <person name="Tsubouchi T."/>
            <person name="Morono Y."/>
            <person name="Uchiyama I."/>
            <person name="Ito T."/>
            <person name="Fujiyama A."/>
            <person name="Inagaki F."/>
            <person name="Takami H."/>
        </authorList>
    </citation>
    <scope>NUCLEOTIDE SEQUENCE</scope>
    <source>
        <strain evidence="8">Expedition CK06-06</strain>
    </source>
</reference>
<dbReference type="Pfam" id="PF13793">
    <property type="entry name" value="Pribosyltran_N"/>
    <property type="match status" value="1"/>
</dbReference>
<evidence type="ECO:0000259" key="7">
    <source>
        <dbReference type="Pfam" id="PF13793"/>
    </source>
</evidence>
<dbReference type="GO" id="GO:0002189">
    <property type="term" value="C:ribose phosphate diphosphokinase complex"/>
    <property type="evidence" value="ECO:0007669"/>
    <property type="project" value="TreeGrafter"/>
</dbReference>
<dbReference type="GO" id="GO:0005737">
    <property type="term" value="C:cytoplasm"/>
    <property type="evidence" value="ECO:0007669"/>
    <property type="project" value="TreeGrafter"/>
</dbReference>
<keyword evidence="4" id="KW-0547">Nucleotide-binding</keyword>
<evidence type="ECO:0000256" key="4">
    <source>
        <dbReference type="ARBA" id="ARBA00022741"/>
    </source>
</evidence>
<dbReference type="PANTHER" id="PTHR10210:SF32">
    <property type="entry name" value="RIBOSE-PHOSPHATE PYROPHOSPHOKINASE 2"/>
    <property type="match status" value="1"/>
</dbReference>
<accession>X1CG91</accession>
<dbReference type="InterPro" id="IPR005946">
    <property type="entry name" value="Rib-P_diPkinase"/>
</dbReference>
<keyword evidence="6" id="KW-0067">ATP-binding</keyword>
<evidence type="ECO:0000256" key="3">
    <source>
        <dbReference type="ARBA" id="ARBA00022727"/>
    </source>
</evidence>
<evidence type="ECO:0000256" key="1">
    <source>
        <dbReference type="ARBA" id="ARBA00013247"/>
    </source>
</evidence>
<keyword evidence="2" id="KW-0808">Transferase</keyword>
<evidence type="ECO:0000256" key="2">
    <source>
        <dbReference type="ARBA" id="ARBA00022679"/>
    </source>
</evidence>
<dbReference type="GO" id="GO:0005524">
    <property type="term" value="F:ATP binding"/>
    <property type="evidence" value="ECO:0007669"/>
    <property type="project" value="UniProtKB-KW"/>
</dbReference>
<evidence type="ECO:0000256" key="6">
    <source>
        <dbReference type="ARBA" id="ARBA00022840"/>
    </source>
</evidence>
<dbReference type="EC" id="2.7.6.1" evidence="1"/>
<dbReference type="FunFam" id="3.40.50.2020:FF:000014">
    <property type="entry name" value="Ribose-phosphate pyrophosphokinase 1"/>
    <property type="match status" value="1"/>
</dbReference>
<protein>
    <recommendedName>
        <fullName evidence="1">ribose-phosphate diphosphokinase</fullName>
        <ecNumber evidence="1">2.7.6.1</ecNumber>
    </recommendedName>
</protein>
<proteinExistence type="predicted"/>
<dbReference type="EMBL" id="BART01027619">
    <property type="protein sequence ID" value="GAG95283.1"/>
    <property type="molecule type" value="Genomic_DNA"/>
</dbReference>
<dbReference type="PANTHER" id="PTHR10210">
    <property type="entry name" value="RIBOSE-PHOSPHATE DIPHOSPHOKINASE FAMILY MEMBER"/>
    <property type="match status" value="1"/>
</dbReference>
<dbReference type="SUPFAM" id="SSF53271">
    <property type="entry name" value="PRTase-like"/>
    <property type="match status" value="1"/>
</dbReference>
<dbReference type="GO" id="GO:0006164">
    <property type="term" value="P:purine nucleotide biosynthetic process"/>
    <property type="evidence" value="ECO:0007669"/>
    <property type="project" value="TreeGrafter"/>
</dbReference>
<sequence length="153" mass="17567">MNTIIFYYPSDKNLAQQIANKLKFPLGEVIFRSFPDKETYVRIVSEIKNKNIILVCSLNNPNEKLIPIIFFAETAKRLGAKNVGLVAPYLSYLRQDKEFNQGEAINSRIFAPLLSQYIDWLVTLDPHLHRHHSLNEIYTIKADVLHAANLIAD</sequence>
<dbReference type="InterPro" id="IPR029099">
    <property type="entry name" value="Pribosyltran_N"/>
</dbReference>
<dbReference type="Gene3D" id="3.40.50.2020">
    <property type="match status" value="1"/>
</dbReference>
<dbReference type="GO" id="GO:0000287">
    <property type="term" value="F:magnesium ion binding"/>
    <property type="evidence" value="ECO:0007669"/>
    <property type="project" value="InterPro"/>
</dbReference>
<evidence type="ECO:0000256" key="5">
    <source>
        <dbReference type="ARBA" id="ARBA00022777"/>
    </source>
</evidence>
<gene>
    <name evidence="8" type="ORF">S01H4_48926</name>
</gene>
<keyword evidence="5" id="KW-0418">Kinase</keyword>
<dbReference type="GO" id="GO:0016301">
    <property type="term" value="F:kinase activity"/>
    <property type="evidence" value="ECO:0007669"/>
    <property type="project" value="UniProtKB-KW"/>
</dbReference>
<feature type="non-terminal residue" evidence="8">
    <location>
        <position position="153"/>
    </location>
</feature>
<dbReference type="GO" id="GO:0004749">
    <property type="term" value="F:ribose phosphate diphosphokinase activity"/>
    <property type="evidence" value="ECO:0007669"/>
    <property type="project" value="UniProtKB-EC"/>
</dbReference>
<dbReference type="InterPro" id="IPR029057">
    <property type="entry name" value="PRTase-like"/>
</dbReference>
<organism evidence="8">
    <name type="scientific">marine sediment metagenome</name>
    <dbReference type="NCBI Taxonomy" id="412755"/>
    <lineage>
        <taxon>unclassified sequences</taxon>
        <taxon>metagenomes</taxon>
        <taxon>ecological metagenomes</taxon>
    </lineage>
</organism>
<keyword evidence="3" id="KW-0545">Nucleotide biosynthesis</keyword>